<proteinExistence type="predicted"/>
<dbReference type="Pfam" id="PF12840">
    <property type="entry name" value="HTH_20"/>
    <property type="match status" value="1"/>
</dbReference>
<dbReference type="Gene3D" id="1.10.10.10">
    <property type="entry name" value="Winged helix-like DNA-binding domain superfamily/Winged helix DNA-binding domain"/>
    <property type="match status" value="1"/>
</dbReference>
<dbReference type="GO" id="GO:0003677">
    <property type="term" value="F:DNA binding"/>
    <property type="evidence" value="ECO:0007669"/>
    <property type="project" value="UniProtKB-KW"/>
</dbReference>
<dbReference type="CDD" id="cd00090">
    <property type="entry name" value="HTH_ARSR"/>
    <property type="match status" value="1"/>
</dbReference>
<dbReference type="EMBL" id="JAVDXV010000002">
    <property type="protein sequence ID" value="MDR7332230.1"/>
    <property type="molecule type" value="Genomic_DNA"/>
</dbReference>
<dbReference type="PRINTS" id="PR00778">
    <property type="entry name" value="HTHARSR"/>
</dbReference>
<dbReference type="InterPro" id="IPR036388">
    <property type="entry name" value="WH-like_DNA-bd_sf"/>
</dbReference>
<dbReference type="PANTHER" id="PTHR38600:SF2">
    <property type="entry name" value="SLL0088 PROTEIN"/>
    <property type="match status" value="1"/>
</dbReference>
<comment type="caution">
    <text evidence="2">The sequence shown here is derived from an EMBL/GenBank/DDBJ whole genome shotgun (WGS) entry which is preliminary data.</text>
</comment>
<keyword evidence="2" id="KW-0238">DNA-binding</keyword>
<protein>
    <submittedName>
        <fullName evidence="2">DNA-binding transcriptional ArsR family regulator</fullName>
    </submittedName>
</protein>
<gene>
    <name evidence="2" type="ORF">J2X21_001356</name>
</gene>
<dbReference type="InterPro" id="IPR036390">
    <property type="entry name" value="WH_DNA-bd_sf"/>
</dbReference>
<evidence type="ECO:0000259" key="1">
    <source>
        <dbReference type="PROSITE" id="PS50987"/>
    </source>
</evidence>
<dbReference type="SUPFAM" id="SSF46785">
    <property type="entry name" value="Winged helix' DNA-binding domain"/>
    <property type="match status" value="1"/>
</dbReference>
<dbReference type="InterPro" id="IPR001845">
    <property type="entry name" value="HTH_ArsR_DNA-bd_dom"/>
</dbReference>
<feature type="domain" description="HTH arsR-type" evidence="1">
    <location>
        <begin position="2"/>
        <end position="96"/>
    </location>
</feature>
<dbReference type="InterPro" id="IPR011991">
    <property type="entry name" value="ArsR-like_HTH"/>
</dbReference>
<organism evidence="2 3">
    <name type="scientific">Roseateles asaccharophilus</name>
    <dbReference type="NCBI Taxonomy" id="582607"/>
    <lineage>
        <taxon>Bacteria</taxon>
        <taxon>Pseudomonadati</taxon>
        <taxon>Pseudomonadota</taxon>
        <taxon>Betaproteobacteria</taxon>
        <taxon>Burkholderiales</taxon>
        <taxon>Sphaerotilaceae</taxon>
        <taxon>Roseateles</taxon>
    </lineage>
</organism>
<dbReference type="RefSeq" id="WP_310326470.1">
    <property type="nucleotide sequence ID" value="NZ_JAVDXV010000002.1"/>
</dbReference>
<dbReference type="PANTHER" id="PTHR38600">
    <property type="entry name" value="TRANSCRIPTIONAL REGULATORY PROTEIN"/>
    <property type="match status" value="1"/>
</dbReference>
<evidence type="ECO:0000313" key="3">
    <source>
        <dbReference type="Proteomes" id="UP001180825"/>
    </source>
</evidence>
<dbReference type="NCBIfam" id="NF033788">
    <property type="entry name" value="HTH_metalloreg"/>
    <property type="match status" value="1"/>
</dbReference>
<name>A0ABU2A533_9BURK</name>
<accession>A0ABU2A533</accession>
<reference evidence="2 3" key="1">
    <citation type="submission" date="2023-07" db="EMBL/GenBank/DDBJ databases">
        <title>Sorghum-associated microbial communities from plants grown in Nebraska, USA.</title>
        <authorList>
            <person name="Schachtman D."/>
        </authorList>
    </citation>
    <scope>NUCLEOTIDE SEQUENCE [LARGE SCALE GENOMIC DNA]</scope>
    <source>
        <strain evidence="2 3">BE316</strain>
    </source>
</reference>
<dbReference type="Proteomes" id="UP001180825">
    <property type="component" value="Unassembled WGS sequence"/>
</dbReference>
<keyword evidence="3" id="KW-1185">Reference proteome</keyword>
<dbReference type="PROSITE" id="PS50987">
    <property type="entry name" value="HTH_ARSR_2"/>
    <property type="match status" value="1"/>
</dbReference>
<dbReference type="SMART" id="SM00418">
    <property type="entry name" value="HTH_ARSR"/>
    <property type="match status" value="1"/>
</dbReference>
<evidence type="ECO:0000313" key="2">
    <source>
        <dbReference type="EMBL" id="MDR7332230.1"/>
    </source>
</evidence>
<sequence length="123" mass="14166">MNQRLTAEQLDDVFVALADETRRAILLRLSSSEARVTELAAPFAMSLNSVSKHIRILERAGLVSRERSGREHVLRLEPHRLTEATEWLQSRQRFWTERLQRLQAVLDEEAPVSTPPSKGQRRP</sequence>